<evidence type="ECO:0000313" key="1">
    <source>
        <dbReference type="EMBL" id="GID63217.1"/>
    </source>
</evidence>
<sequence>MIIDCGRCVERTDECTGCLVSVLADTPDGIADLTPGELRAIETFELAGFEVELLETPEPPAIVPLRRHVA</sequence>
<proteinExistence type="predicted"/>
<comment type="caution">
    <text evidence="1">The sequence shown here is derived from an EMBL/GenBank/DDBJ whole genome shotgun (WGS) entry which is preliminary data.</text>
</comment>
<dbReference type="Proteomes" id="UP000619479">
    <property type="component" value="Unassembled WGS sequence"/>
</dbReference>
<name>A0A919M287_9ACTN</name>
<dbReference type="EMBL" id="BOMH01000007">
    <property type="protein sequence ID" value="GID63217.1"/>
    <property type="molecule type" value="Genomic_DNA"/>
</dbReference>
<gene>
    <name evidence="1" type="ORF">Acy02nite_10980</name>
</gene>
<keyword evidence="2" id="KW-1185">Reference proteome</keyword>
<dbReference type="AlphaFoldDB" id="A0A919M287"/>
<protein>
    <submittedName>
        <fullName evidence="1">Uncharacterized protein</fullName>
    </submittedName>
</protein>
<evidence type="ECO:0000313" key="2">
    <source>
        <dbReference type="Proteomes" id="UP000619479"/>
    </source>
</evidence>
<organism evidence="1 2">
    <name type="scientific">Actinoplanes cyaneus</name>
    <dbReference type="NCBI Taxonomy" id="52696"/>
    <lineage>
        <taxon>Bacteria</taxon>
        <taxon>Bacillati</taxon>
        <taxon>Actinomycetota</taxon>
        <taxon>Actinomycetes</taxon>
        <taxon>Micromonosporales</taxon>
        <taxon>Micromonosporaceae</taxon>
        <taxon>Actinoplanes</taxon>
    </lineage>
</organism>
<dbReference type="RefSeq" id="WP_203738665.1">
    <property type="nucleotide sequence ID" value="NZ_BAAAUC010000103.1"/>
</dbReference>
<reference evidence="1" key="1">
    <citation type="submission" date="2021-01" db="EMBL/GenBank/DDBJ databases">
        <title>Whole genome shotgun sequence of Actinoplanes cyaneus NBRC 14990.</title>
        <authorList>
            <person name="Komaki H."/>
            <person name="Tamura T."/>
        </authorList>
    </citation>
    <scope>NUCLEOTIDE SEQUENCE</scope>
    <source>
        <strain evidence="1">NBRC 14990</strain>
    </source>
</reference>
<accession>A0A919M287</accession>